<dbReference type="eggNOG" id="COG1058">
    <property type="taxonomic scope" value="Bacteria"/>
</dbReference>
<dbReference type="SMART" id="SM00852">
    <property type="entry name" value="MoCF_biosynth"/>
    <property type="match status" value="1"/>
</dbReference>
<proteinExistence type="predicted"/>
<dbReference type="EMBL" id="AEEH01000047">
    <property type="protein sequence ID" value="EFM24901.1"/>
    <property type="molecule type" value="Genomic_DNA"/>
</dbReference>
<dbReference type="HOGENOM" id="CLU_899704_0_0_9"/>
<accession>E0NMT3</accession>
<comment type="caution">
    <text evidence="2">The sequence shown here is derived from an EMBL/GenBank/DDBJ whole genome shotgun (WGS) entry which is preliminary data.</text>
</comment>
<dbReference type="InterPro" id="IPR036425">
    <property type="entry name" value="MoaB/Mog-like_dom_sf"/>
</dbReference>
<gene>
    <name evidence="2" type="ORF">HMPREF9225_1472</name>
</gene>
<dbReference type="RefSeq" id="WP_008902262.1">
    <property type="nucleotide sequence ID" value="NZ_GL397071.1"/>
</dbReference>
<evidence type="ECO:0000313" key="2">
    <source>
        <dbReference type="EMBL" id="EFM24901.1"/>
    </source>
</evidence>
<dbReference type="Gene3D" id="3.40.980.10">
    <property type="entry name" value="MoaB/Mog-like domain"/>
    <property type="match status" value="1"/>
</dbReference>
<dbReference type="InterPro" id="IPR001453">
    <property type="entry name" value="MoaB/Mog_dom"/>
</dbReference>
<dbReference type="SUPFAM" id="SSF53218">
    <property type="entry name" value="Molybdenum cofactor biosynthesis proteins"/>
    <property type="match status" value="1"/>
</dbReference>
<keyword evidence="3" id="KW-1185">Reference proteome</keyword>
<dbReference type="Proteomes" id="UP000003280">
    <property type="component" value="Unassembled WGS sequence"/>
</dbReference>
<sequence>MDFSIKDDIVNIKNIDLRGISISDFEKELSLIINYKFNILGITKNSITIRFFIKNILNAEFAQSLRNNIIKILNRNNKDNSSTYKKFIIIPTGDEILEGIVEDQNSPIIAGMIIRKLPGSSIIRSKPSPDNSEGFLEILNQNLSKNPDYIIIIGGTGGGRNFSESLSKDIVHDVLKNNFENILSRNIYGRNGHLFSTLTIVLEKNTIILSLPGPKDECTALFEVFLENINEDERVILDKLRGRLIEIHETKYDQLADKELSEEEIIKQIIKFRSMGLGARQIAKQLNKSGSNLKFYQVQYRLNKLENKI</sequence>
<dbReference type="AlphaFoldDB" id="E0NMT3"/>
<dbReference type="STRING" id="862517.HMPREF9225_1472"/>
<organism evidence="2 3">
    <name type="scientific">Peptoniphilus duerdenii ATCC BAA-1640</name>
    <dbReference type="NCBI Taxonomy" id="862517"/>
    <lineage>
        <taxon>Bacteria</taxon>
        <taxon>Bacillati</taxon>
        <taxon>Bacillota</taxon>
        <taxon>Tissierellia</taxon>
        <taxon>Tissierellales</taxon>
        <taxon>Peptoniphilaceae</taxon>
        <taxon>Peptoniphilus</taxon>
    </lineage>
</organism>
<reference evidence="2 3" key="1">
    <citation type="submission" date="2010-07" db="EMBL/GenBank/DDBJ databases">
        <authorList>
            <person name="Muzny D."/>
            <person name="Qin X."/>
            <person name="Deng J."/>
            <person name="Jiang H."/>
            <person name="Liu Y."/>
            <person name="Qu J."/>
            <person name="Song X.-Z."/>
            <person name="Zhang L."/>
            <person name="Thornton R."/>
            <person name="Coyle M."/>
            <person name="Francisco L."/>
            <person name="Jackson L."/>
            <person name="Javaid M."/>
            <person name="Korchina V."/>
            <person name="Kovar C."/>
            <person name="Mata R."/>
            <person name="Mathew T."/>
            <person name="Ngo R."/>
            <person name="Nguyen L."/>
            <person name="Nguyen N."/>
            <person name="Okwuonu G."/>
            <person name="Ongeri F."/>
            <person name="Pham C."/>
            <person name="Simmons D."/>
            <person name="Wilczek-Boney K."/>
            <person name="Hale W."/>
            <person name="Jakkamsetti A."/>
            <person name="Pham P."/>
            <person name="Ruth R."/>
            <person name="San Lucas F."/>
            <person name="Warren J."/>
            <person name="Zhang J."/>
            <person name="Zhao Z."/>
            <person name="Zhou C."/>
            <person name="Zhu D."/>
            <person name="Lee S."/>
            <person name="Bess C."/>
            <person name="Blankenburg K."/>
            <person name="Forbes L."/>
            <person name="Fu Q."/>
            <person name="Gubbala S."/>
            <person name="Hirani K."/>
            <person name="Jayaseelan J.C."/>
            <person name="Lara F."/>
            <person name="Munidasa M."/>
            <person name="Palculict T."/>
            <person name="Patil S."/>
            <person name="Pu L.-L."/>
            <person name="Saada N."/>
            <person name="Tang L."/>
            <person name="Weissenberger G."/>
            <person name="Zhu Y."/>
            <person name="Hemphill L."/>
            <person name="Shang Y."/>
            <person name="Youmans B."/>
            <person name="Ayvaz T."/>
            <person name="Ross M."/>
            <person name="Santibanez J."/>
            <person name="Aqrawi P."/>
            <person name="Gross S."/>
            <person name="Joshi V."/>
            <person name="Fowler G."/>
            <person name="Nazareth L."/>
            <person name="Reid J."/>
            <person name="Worley K."/>
            <person name="Petrosino J."/>
            <person name="Highlander S."/>
            <person name="Gibbs R."/>
        </authorList>
    </citation>
    <scope>NUCLEOTIDE SEQUENCE [LARGE SCALE GENOMIC DNA]</scope>
    <source>
        <strain evidence="2 3">ATCC BAA-1640</strain>
    </source>
</reference>
<feature type="domain" description="MoaB/Mog" evidence="1">
    <location>
        <begin position="88"/>
        <end position="232"/>
    </location>
</feature>
<name>E0NMT3_9FIRM</name>
<protein>
    <submittedName>
        <fullName evidence="2">Molybdopterin binding domain protein</fullName>
    </submittedName>
</protein>
<evidence type="ECO:0000313" key="3">
    <source>
        <dbReference type="Proteomes" id="UP000003280"/>
    </source>
</evidence>
<evidence type="ECO:0000259" key="1">
    <source>
        <dbReference type="SMART" id="SM00852"/>
    </source>
</evidence>
<dbReference type="OrthoDB" id="1900983at2"/>
<dbReference type="Pfam" id="PF00994">
    <property type="entry name" value="MoCF_biosynth"/>
    <property type="match status" value="1"/>
</dbReference>